<organism evidence="5 6">
    <name type="scientific">Waterburya agarophytonicola KI4</name>
    <dbReference type="NCBI Taxonomy" id="2874699"/>
    <lineage>
        <taxon>Bacteria</taxon>
        <taxon>Bacillati</taxon>
        <taxon>Cyanobacteriota</taxon>
        <taxon>Cyanophyceae</taxon>
        <taxon>Pleurocapsales</taxon>
        <taxon>Hyellaceae</taxon>
        <taxon>Waterburya</taxon>
        <taxon>Waterburya agarophytonicola</taxon>
    </lineage>
</organism>
<comment type="caution">
    <text evidence="5">The sequence shown here is derived from an EMBL/GenBank/DDBJ whole genome shotgun (WGS) entry which is preliminary data.</text>
</comment>
<dbReference type="SUPFAM" id="SSF82171">
    <property type="entry name" value="DPP6 N-terminal domain-like"/>
    <property type="match status" value="1"/>
</dbReference>
<keyword evidence="4" id="KW-0732">Signal</keyword>
<dbReference type="AlphaFoldDB" id="A0A964BVS0"/>
<proteinExistence type="predicted"/>
<feature type="signal peptide" evidence="4">
    <location>
        <begin position="1"/>
        <end position="25"/>
    </location>
</feature>
<accession>A0A964BVS0</accession>
<evidence type="ECO:0000256" key="4">
    <source>
        <dbReference type="SAM" id="SignalP"/>
    </source>
</evidence>
<feature type="repeat" description="WD" evidence="3">
    <location>
        <begin position="242"/>
        <end position="283"/>
    </location>
</feature>
<evidence type="ECO:0000256" key="2">
    <source>
        <dbReference type="ARBA" id="ARBA00022737"/>
    </source>
</evidence>
<dbReference type="PROSITE" id="PS50082">
    <property type="entry name" value="WD_REPEATS_2"/>
    <property type="match status" value="1"/>
</dbReference>
<dbReference type="Pfam" id="PF00400">
    <property type="entry name" value="WD40"/>
    <property type="match status" value="2"/>
</dbReference>
<dbReference type="SMART" id="SM00320">
    <property type="entry name" value="WD40"/>
    <property type="match status" value="4"/>
</dbReference>
<dbReference type="EMBL" id="JADWDC010000090">
    <property type="protein sequence ID" value="MCC0179526.1"/>
    <property type="molecule type" value="Genomic_DNA"/>
</dbReference>
<keyword evidence="6" id="KW-1185">Reference proteome</keyword>
<dbReference type="Proteomes" id="UP000729733">
    <property type="component" value="Unassembled WGS sequence"/>
</dbReference>
<evidence type="ECO:0000313" key="6">
    <source>
        <dbReference type="Proteomes" id="UP000729733"/>
    </source>
</evidence>
<dbReference type="InterPro" id="IPR015943">
    <property type="entry name" value="WD40/YVTN_repeat-like_dom_sf"/>
</dbReference>
<sequence>MGNRFYVKYLLAMAIALGQQSVIFAQVESRDSTDSIANLQNRLSSPWENAVLSHTLESITETNAIEFSPDGKILATVEASQILLWRTDLGEIQRILPTHHASKSALAIAPTAIAFSPDSRFLATTTWSQGLLTPDDSLIVWDTATGAKIFQISESAGCGQVVFDVSGEILYGACDGGVTAWSFPQGDKLFSFDLQHPVEAIALKSDGTVMATVDVNISGQQQSHVIQLWALDRDKPVLLNTLDGHVNDIAQIEFTADGKRLVSSSYDGKIKVWNWQKGEIYQKTNNLHSSNGLFSLSGNSRLIAGNFHSSAMTNLITGLPLRNVMPPSRQERTKIVAFSPQGDLFAQVRQSDQSNRQQIYLWKNEPSNSQPKSSIEDDYLSLSIAKYWANSIASEVDTNTYTGKPSPIGTDPQKIALAALGLTEIVESEEEQVEINYPQDNLAFVTLTQTNLADDSVAGLRYLVKFAPYGDRQEKQYRVVWAGKQFKCYGDRGNANWKKNLCQ</sequence>
<dbReference type="PANTHER" id="PTHR22847:SF637">
    <property type="entry name" value="WD REPEAT DOMAIN 5B"/>
    <property type="match status" value="1"/>
</dbReference>
<keyword evidence="2" id="KW-0677">Repeat</keyword>
<evidence type="ECO:0000313" key="5">
    <source>
        <dbReference type="EMBL" id="MCC0179526.1"/>
    </source>
</evidence>
<name>A0A964BVS0_9CYAN</name>
<evidence type="ECO:0000256" key="3">
    <source>
        <dbReference type="PROSITE-ProRule" id="PRU00221"/>
    </source>
</evidence>
<feature type="chain" id="PRO_5037224477" evidence="4">
    <location>
        <begin position="26"/>
        <end position="503"/>
    </location>
</feature>
<reference evidence="5" key="1">
    <citation type="journal article" date="2021" name="Antonie Van Leeuwenhoek">
        <title>Draft genome and description of Waterburya agarophytonicola gen. nov. sp. nov. (Pleurocapsales, Cyanobacteria): a seaweed symbiont.</title>
        <authorList>
            <person name="Bonthond G."/>
            <person name="Shalygin S."/>
            <person name="Bayer T."/>
            <person name="Weinberger F."/>
        </authorList>
    </citation>
    <scope>NUCLEOTIDE SEQUENCE</scope>
    <source>
        <strain evidence="5">KI4</strain>
    </source>
</reference>
<keyword evidence="1 3" id="KW-0853">WD repeat</keyword>
<protein>
    <submittedName>
        <fullName evidence="5">WD40 repeat domain-containing protein</fullName>
    </submittedName>
</protein>
<dbReference type="PANTHER" id="PTHR22847">
    <property type="entry name" value="WD40 REPEAT PROTEIN"/>
    <property type="match status" value="1"/>
</dbReference>
<gene>
    <name evidence="5" type="ORF">I4641_21435</name>
</gene>
<dbReference type="Gene3D" id="2.130.10.10">
    <property type="entry name" value="YVTN repeat-like/Quinoprotein amine dehydrogenase"/>
    <property type="match status" value="2"/>
</dbReference>
<evidence type="ECO:0000256" key="1">
    <source>
        <dbReference type="ARBA" id="ARBA00022574"/>
    </source>
</evidence>
<dbReference type="InterPro" id="IPR001680">
    <property type="entry name" value="WD40_rpt"/>
</dbReference>
<dbReference type="RefSeq" id="WP_229642625.1">
    <property type="nucleotide sequence ID" value="NZ_JADWDC010000090.1"/>
</dbReference>
<dbReference type="PROSITE" id="PS50294">
    <property type="entry name" value="WD_REPEATS_REGION"/>
    <property type="match status" value="1"/>
</dbReference>